<dbReference type="InterPro" id="IPR059120">
    <property type="entry name" value="Cullin-like_AB"/>
</dbReference>
<dbReference type="InterPro" id="IPR036390">
    <property type="entry name" value="WH_DNA-bd_sf"/>
</dbReference>
<evidence type="ECO:0000256" key="1">
    <source>
        <dbReference type="ARBA" id="ARBA00022843"/>
    </source>
</evidence>
<dbReference type="PROSITE" id="PS50069">
    <property type="entry name" value="CULLIN_2"/>
    <property type="match status" value="1"/>
</dbReference>
<dbReference type="InterPro" id="IPR036388">
    <property type="entry name" value="WH-like_DNA-bd_sf"/>
</dbReference>
<dbReference type="FunFam" id="1.10.10.10:FF:000050">
    <property type="entry name" value="Cullin 4B"/>
    <property type="match status" value="1"/>
</dbReference>
<comment type="similarity">
    <text evidence="2">Belongs to the cullin family.</text>
</comment>
<protein>
    <recommendedName>
        <fullName evidence="4">Cullin family profile domain-containing protein</fullName>
    </recommendedName>
</protein>
<evidence type="ECO:0000256" key="2">
    <source>
        <dbReference type="PROSITE-ProRule" id="PRU00330"/>
    </source>
</evidence>
<proteinExistence type="inferred from homology"/>
<evidence type="ECO:0000256" key="3">
    <source>
        <dbReference type="SAM" id="MobiDB-lite"/>
    </source>
</evidence>
<dbReference type="SUPFAM" id="SSF75632">
    <property type="entry name" value="Cullin homology domain"/>
    <property type="match status" value="1"/>
</dbReference>
<evidence type="ECO:0000259" key="4">
    <source>
        <dbReference type="PROSITE" id="PS50069"/>
    </source>
</evidence>
<dbReference type="Gene3D" id="1.10.10.10">
    <property type="entry name" value="Winged helix-like DNA-binding domain superfamily/Winged helix DNA-binding domain"/>
    <property type="match status" value="1"/>
</dbReference>
<keyword evidence="1" id="KW-0832">Ubl conjugation</keyword>
<dbReference type="InterPro" id="IPR045093">
    <property type="entry name" value="Cullin"/>
</dbReference>
<dbReference type="GO" id="GO:0031461">
    <property type="term" value="C:cullin-RING ubiquitin ligase complex"/>
    <property type="evidence" value="ECO:0007669"/>
    <property type="project" value="InterPro"/>
</dbReference>
<dbReference type="GO" id="GO:0006511">
    <property type="term" value="P:ubiquitin-dependent protein catabolic process"/>
    <property type="evidence" value="ECO:0007669"/>
    <property type="project" value="InterPro"/>
</dbReference>
<dbReference type="STRING" id="33097.A0A150GCB6"/>
<comment type="caution">
    <text evidence="5">The sequence shown here is derived from an EMBL/GenBank/DDBJ whole genome shotgun (WGS) entry which is preliminary data.</text>
</comment>
<dbReference type="Pfam" id="PF10557">
    <property type="entry name" value="Cullin_Nedd8"/>
    <property type="match status" value="1"/>
</dbReference>
<dbReference type="Proteomes" id="UP000075714">
    <property type="component" value="Unassembled WGS sequence"/>
</dbReference>
<dbReference type="EMBL" id="LSYV01000036">
    <property type="protein sequence ID" value="KXZ47484.1"/>
    <property type="molecule type" value="Genomic_DNA"/>
</dbReference>
<feature type="region of interest" description="Disordered" evidence="3">
    <location>
        <begin position="1"/>
        <end position="24"/>
    </location>
</feature>
<reference evidence="6" key="1">
    <citation type="journal article" date="2016" name="Nat. Commun.">
        <title>The Gonium pectorale genome demonstrates co-option of cell cycle regulation during the evolution of multicellularity.</title>
        <authorList>
            <person name="Hanschen E.R."/>
            <person name="Marriage T.N."/>
            <person name="Ferris P.J."/>
            <person name="Hamaji T."/>
            <person name="Toyoda A."/>
            <person name="Fujiyama A."/>
            <person name="Neme R."/>
            <person name="Noguchi H."/>
            <person name="Minakuchi Y."/>
            <person name="Suzuki M."/>
            <person name="Kawai-Toyooka H."/>
            <person name="Smith D.R."/>
            <person name="Sparks H."/>
            <person name="Anderson J."/>
            <person name="Bakaric R."/>
            <person name="Luria V."/>
            <person name="Karger A."/>
            <person name="Kirschner M.W."/>
            <person name="Durand P.M."/>
            <person name="Michod R.E."/>
            <person name="Nozaki H."/>
            <person name="Olson B.J."/>
        </authorList>
    </citation>
    <scope>NUCLEOTIDE SEQUENCE [LARGE SCALE GENOMIC DNA]</scope>
    <source>
        <strain evidence="6">NIES-2863</strain>
    </source>
</reference>
<feature type="domain" description="Cullin family profile" evidence="4">
    <location>
        <begin position="1"/>
        <end position="110"/>
    </location>
</feature>
<dbReference type="SUPFAM" id="SSF46785">
    <property type="entry name" value="Winged helix' DNA-binding domain"/>
    <property type="match status" value="1"/>
</dbReference>
<dbReference type="GO" id="GO:0031625">
    <property type="term" value="F:ubiquitin protein ligase binding"/>
    <property type="evidence" value="ECO:0007669"/>
    <property type="project" value="InterPro"/>
</dbReference>
<dbReference type="AlphaFoldDB" id="A0A150GCB6"/>
<organism evidence="5 6">
    <name type="scientific">Gonium pectorale</name>
    <name type="common">Green alga</name>
    <dbReference type="NCBI Taxonomy" id="33097"/>
    <lineage>
        <taxon>Eukaryota</taxon>
        <taxon>Viridiplantae</taxon>
        <taxon>Chlorophyta</taxon>
        <taxon>core chlorophytes</taxon>
        <taxon>Chlorophyceae</taxon>
        <taxon>CS clade</taxon>
        <taxon>Chlamydomonadales</taxon>
        <taxon>Volvocaceae</taxon>
        <taxon>Gonium</taxon>
    </lineage>
</organism>
<keyword evidence="6" id="KW-1185">Reference proteome</keyword>
<dbReference type="InterPro" id="IPR016157">
    <property type="entry name" value="Cullin_CS"/>
</dbReference>
<sequence>MYHVASSFPPSPLSPHPPTPRPQALDRASTVFRDFYLSKYSGRRLVWQHSLGSCVLRAAFPRGLKELSVSTFQAAVLLLFNDADTLSYADIAAGCGLEEKELKRTLQSLACGKVRVLTKEPKGRDVGDADSFSFNAAFSEKLFRIKINSIQMKETEEENKKTNEQVLQDRQYQIDAALVRIMKTRKTLSHKLLVAEALQQLKFPIKGADLKKRIESLIDREYLARDPSDANVYNYLA</sequence>
<dbReference type="InterPro" id="IPR016158">
    <property type="entry name" value="Cullin_homology"/>
</dbReference>
<accession>A0A150GCB6</accession>
<dbReference type="InterPro" id="IPR019559">
    <property type="entry name" value="Cullin_neddylation_domain"/>
</dbReference>
<name>A0A150GCB6_GONPE</name>
<evidence type="ECO:0000313" key="5">
    <source>
        <dbReference type="EMBL" id="KXZ47484.1"/>
    </source>
</evidence>
<dbReference type="SMART" id="SM00884">
    <property type="entry name" value="Cullin_Nedd8"/>
    <property type="match status" value="1"/>
</dbReference>
<dbReference type="PANTHER" id="PTHR11932">
    <property type="entry name" value="CULLIN"/>
    <property type="match status" value="1"/>
</dbReference>
<dbReference type="Gene3D" id="3.30.230.130">
    <property type="entry name" value="Cullin, Chain C, Domain 2"/>
    <property type="match status" value="1"/>
</dbReference>
<dbReference type="Pfam" id="PF26557">
    <property type="entry name" value="Cullin_AB"/>
    <property type="match status" value="1"/>
</dbReference>
<gene>
    <name evidence="5" type="ORF">GPECTOR_35g922</name>
</gene>
<dbReference type="PROSITE" id="PS01256">
    <property type="entry name" value="CULLIN_1"/>
    <property type="match status" value="1"/>
</dbReference>
<dbReference type="OrthoDB" id="27073at2759"/>
<evidence type="ECO:0000313" key="6">
    <source>
        <dbReference type="Proteomes" id="UP000075714"/>
    </source>
</evidence>
<feature type="compositionally biased region" description="Pro residues" evidence="3">
    <location>
        <begin position="9"/>
        <end position="21"/>
    </location>
</feature>
<dbReference type="InterPro" id="IPR036317">
    <property type="entry name" value="Cullin_homology_sf"/>
</dbReference>